<evidence type="ECO:0000256" key="3">
    <source>
        <dbReference type="SAM" id="MobiDB-lite"/>
    </source>
</evidence>
<dbReference type="PANTHER" id="PTHR23308">
    <property type="entry name" value="NUCLEAR INHIBITOR OF PROTEIN PHOSPHATASE-1"/>
    <property type="match status" value="1"/>
</dbReference>
<evidence type="ECO:0000313" key="5">
    <source>
        <dbReference type="EMBL" id="KAI7840022.1"/>
    </source>
</evidence>
<dbReference type="SMART" id="SM00240">
    <property type="entry name" value="FHA"/>
    <property type="match status" value="1"/>
</dbReference>
<name>A0AAD5H5E2_9CHLO</name>
<dbReference type="Pfam" id="PF00498">
    <property type="entry name" value="FHA"/>
    <property type="match status" value="1"/>
</dbReference>
<feature type="coiled-coil region" evidence="2">
    <location>
        <begin position="351"/>
        <end position="406"/>
    </location>
</feature>
<feature type="compositionally biased region" description="Low complexity" evidence="3">
    <location>
        <begin position="33"/>
        <end position="45"/>
    </location>
</feature>
<dbReference type="InterPro" id="IPR050923">
    <property type="entry name" value="Cell_Proc_Reg/RNA_Proc"/>
</dbReference>
<dbReference type="EMBL" id="JADXDR010000086">
    <property type="protein sequence ID" value="KAI7840022.1"/>
    <property type="molecule type" value="Genomic_DNA"/>
</dbReference>
<dbReference type="InterPro" id="IPR008984">
    <property type="entry name" value="SMAD_FHA_dom_sf"/>
</dbReference>
<dbReference type="CDD" id="cd22677">
    <property type="entry name" value="FHA_Kanadaptin"/>
    <property type="match status" value="1"/>
</dbReference>
<feature type="region of interest" description="Disordered" evidence="3">
    <location>
        <begin position="780"/>
        <end position="805"/>
    </location>
</feature>
<feature type="region of interest" description="Disordered" evidence="3">
    <location>
        <begin position="132"/>
        <end position="157"/>
    </location>
</feature>
<protein>
    <recommendedName>
        <fullName evidence="4">FHA domain-containing protein</fullName>
    </recommendedName>
</protein>
<feature type="compositionally biased region" description="Pro residues" evidence="3">
    <location>
        <begin position="67"/>
        <end position="79"/>
    </location>
</feature>
<feature type="compositionally biased region" description="Acidic residues" evidence="3">
    <location>
        <begin position="641"/>
        <end position="651"/>
    </location>
</feature>
<proteinExistence type="predicted"/>
<evidence type="ECO:0000256" key="1">
    <source>
        <dbReference type="ARBA" id="ARBA00004430"/>
    </source>
</evidence>
<feature type="compositionally biased region" description="Low complexity" evidence="3">
    <location>
        <begin position="699"/>
        <end position="709"/>
    </location>
</feature>
<comment type="caution">
    <text evidence="5">The sequence shown here is derived from an EMBL/GenBank/DDBJ whole genome shotgun (WGS) entry which is preliminary data.</text>
</comment>
<feature type="domain" description="FHA" evidence="4">
    <location>
        <begin position="186"/>
        <end position="237"/>
    </location>
</feature>
<sequence length="1006" mass="107660">MEQREEGAVEPQEPQFKAPPPRKPVAPPPKFGALAAEPAAAGADVQGDDGGGQAAEQAQADEAANMKPPPPRFAAPPPRQLDAANAAKAAAVAAARAAQHATPAQRERMVMEAAANAIAAKQAQAEREAELAAQAAERGEPVAPRPSGSYEPPEWGGPPEGIPYTLDILKTGQLLDTLQLGEQGHYTLGRAPNNDIVLDHPSSSRLHAVIQFRARDGAAFLLDPGSTHGTYLNKQRLPAGKHVPLRVGDQLRFGESTRLYVLGGPEELMPQEGPSKEDRMKQAALKAMAARREKEEQISKAQMEVALGGGASWGFGEDAINEDDDLDEVDWRAYAATKGLSEKQQKIADKIRKREARAQHLQREIDKIKAKEKEMEELSAGQASTLVRNEQEIDKAMAEMEELEEQLCDSIRDAIGQRKRAAEAAGAKPKKKRRRDSDDEYDGWPSPSQQEVDAASLCGKKEALQEERQSLPGLKCLITIPCFSIPKQEVDAASLCGKKEALQEERQRLLQQLEKEEAAAAATAAKSGGGGGGGASKAAGEAAQEDSLDAFMSDVAVQLESDKVAAVKRELADVEAQLARTERLLKIADPDGYFKAGSKAVAAAAERAKRQLALEKQRREAEERQRQQREAEKAKAQQEFVPEEEEAEEEDAAQRQRRQAAEASAKAANAAVAAKAAASVHKLEADDEQVGGLQVRQRPAAAPAAAAGPAAGGGAHVSPQQAQQPEESNFEKRRKMIAAALAEQKARAGSTAGGGGSGGGAAQDAASKVLADLALLSRARQGAAADEDDEAEQERQRRDRCCGPPNVHHEIGGVINDELPAQVAGLTRLHALHLSANTFPSDRFGSLAALGSTLQSLCLENNDSLPDCLPQMLALRTLIVKEDNFGLPPEGEALLHAALRVLPHLEQLVLDLVKPPATPLPAGPWQRTLKRLAASANILQDNLSVLGELSCLDQLGMDEDYGEAEDCGYQGEGQHTAVLSVLRWAAEQPVLPWRRLLLKYSTPARL</sequence>
<feature type="region of interest" description="Disordered" evidence="3">
    <location>
        <begin position="605"/>
        <end position="731"/>
    </location>
</feature>
<evidence type="ECO:0000256" key="2">
    <source>
        <dbReference type="SAM" id="Coils"/>
    </source>
</evidence>
<comment type="subcellular location">
    <subcellularLocation>
        <location evidence="1">Cytoplasm</location>
        <location evidence="1">Cytoskeleton</location>
        <location evidence="1">Cilium axoneme</location>
    </subcellularLocation>
</comment>
<feature type="compositionally biased region" description="Pro residues" evidence="3">
    <location>
        <begin position="17"/>
        <end position="30"/>
    </location>
</feature>
<dbReference type="SUPFAM" id="SSF52047">
    <property type="entry name" value="RNI-like"/>
    <property type="match status" value="1"/>
</dbReference>
<feature type="compositionally biased region" description="Basic and acidic residues" evidence="3">
    <location>
        <begin position="793"/>
        <end position="805"/>
    </location>
</feature>
<keyword evidence="6" id="KW-1185">Reference proteome</keyword>
<dbReference type="SUPFAM" id="SSF49879">
    <property type="entry name" value="SMAD/FHA domain"/>
    <property type="match status" value="1"/>
</dbReference>
<evidence type="ECO:0000259" key="4">
    <source>
        <dbReference type="PROSITE" id="PS50006"/>
    </source>
</evidence>
<dbReference type="Gene3D" id="3.80.10.10">
    <property type="entry name" value="Ribonuclease Inhibitor"/>
    <property type="match status" value="1"/>
</dbReference>
<feature type="region of interest" description="Disordered" evidence="3">
    <location>
        <begin position="419"/>
        <end position="455"/>
    </location>
</feature>
<gene>
    <name evidence="5" type="ORF">COHA_006228</name>
</gene>
<dbReference type="AlphaFoldDB" id="A0AAD5H5E2"/>
<feature type="compositionally biased region" description="Low complexity" evidence="3">
    <location>
        <begin position="661"/>
        <end position="680"/>
    </location>
</feature>
<dbReference type="Gene3D" id="2.60.200.20">
    <property type="match status" value="1"/>
</dbReference>
<dbReference type="PROSITE" id="PS50006">
    <property type="entry name" value="FHA_DOMAIN"/>
    <property type="match status" value="1"/>
</dbReference>
<organism evidence="5 6">
    <name type="scientific">Chlorella ohadii</name>
    <dbReference type="NCBI Taxonomy" id="2649997"/>
    <lineage>
        <taxon>Eukaryota</taxon>
        <taxon>Viridiplantae</taxon>
        <taxon>Chlorophyta</taxon>
        <taxon>core chlorophytes</taxon>
        <taxon>Trebouxiophyceae</taxon>
        <taxon>Chlorellales</taxon>
        <taxon>Chlorellaceae</taxon>
        <taxon>Chlorella clade</taxon>
        <taxon>Chlorella</taxon>
    </lineage>
</organism>
<feature type="compositionally biased region" description="Polar residues" evidence="3">
    <location>
        <begin position="718"/>
        <end position="727"/>
    </location>
</feature>
<feature type="region of interest" description="Disordered" evidence="3">
    <location>
        <begin position="1"/>
        <end position="105"/>
    </location>
</feature>
<feature type="compositionally biased region" description="Low complexity" evidence="3">
    <location>
        <begin position="54"/>
        <end position="63"/>
    </location>
</feature>
<evidence type="ECO:0000313" key="6">
    <source>
        <dbReference type="Proteomes" id="UP001205105"/>
    </source>
</evidence>
<dbReference type="GO" id="GO:0005930">
    <property type="term" value="C:axoneme"/>
    <property type="evidence" value="ECO:0007669"/>
    <property type="project" value="UniProtKB-SubCell"/>
</dbReference>
<accession>A0AAD5H5E2</accession>
<dbReference type="Proteomes" id="UP001205105">
    <property type="component" value="Unassembled WGS sequence"/>
</dbReference>
<feature type="region of interest" description="Disordered" evidence="3">
    <location>
        <begin position="515"/>
        <end position="544"/>
    </location>
</feature>
<feature type="compositionally biased region" description="Basic and acidic residues" evidence="3">
    <location>
        <begin position="606"/>
        <end position="636"/>
    </location>
</feature>
<reference evidence="5" key="1">
    <citation type="submission" date="2020-11" db="EMBL/GenBank/DDBJ databases">
        <title>Chlorella ohadii genome sequencing and assembly.</title>
        <authorList>
            <person name="Murik O."/>
            <person name="Treves H."/>
            <person name="Kedem I."/>
            <person name="Shotland Y."/>
            <person name="Kaplan A."/>
        </authorList>
    </citation>
    <scope>NUCLEOTIDE SEQUENCE</scope>
    <source>
        <strain evidence="5">1</strain>
    </source>
</reference>
<dbReference type="InterPro" id="IPR000253">
    <property type="entry name" value="FHA_dom"/>
</dbReference>
<keyword evidence="2" id="KW-0175">Coiled coil</keyword>
<feature type="compositionally biased region" description="Low complexity" evidence="3">
    <location>
        <begin position="83"/>
        <end position="104"/>
    </location>
</feature>
<dbReference type="InterPro" id="IPR032675">
    <property type="entry name" value="LRR_dom_sf"/>
</dbReference>